<evidence type="ECO:0000256" key="1">
    <source>
        <dbReference type="SAM" id="MobiDB-lite"/>
    </source>
</evidence>
<feature type="compositionally biased region" description="Basic and acidic residues" evidence="1">
    <location>
        <begin position="39"/>
        <end position="48"/>
    </location>
</feature>
<reference evidence="3" key="1">
    <citation type="journal article" date="2019" name="Int. J. Syst. Evol. Microbiol.">
        <title>The Global Catalogue of Microorganisms (GCM) 10K type strain sequencing project: providing services to taxonomists for standard genome sequencing and annotation.</title>
        <authorList>
            <consortium name="The Broad Institute Genomics Platform"/>
            <consortium name="The Broad Institute Genome Sequencing Center for Infectious Disease"/>
            <person name="Wu L."/>
            <person name="Ma J."/>
        </authorList>
    </citation>
    <scope>NUCLEOTIDE SEQUENCE [LARGE SCALE GENOMIC DNA]</scope>
    <source>
        <strain evidence="3">CCUG 56108</strain>
    </source>
</reference>
<accession>A0ABW3X5Q2</accession>
<dbReference type="Proteomes" id="UP001597176">
    <property type="component" value="Unassembled WGS sequence"/>
</dbReference>
<sequence>RDGGRPDGGRPPRRDRFEPGRVRPERRDEGRPAPQQEQRPQRRERAPDPDSPFAKLAALKAQLEAGDGGKR</sequence>
<organism evidence="2 3">
    <name type="scientific">Methylobacterium marchantiae</name>
    <dbReference type="NCBI Taxonomy" id="600331"/>
    <lineage>
        <taxon>Bacteria</taxon>
        <taxon>Pseudomonadati</taxon>
        <taxon>Pseudomonadota</taxon>
        <taxon>Alphaproteobacteria</taxon>
        <taxon>Hyphomicrobiales</taxon>
        <taxon>Methylobacteriaceae</taxon>
        <taxon>Methylobacterium</taxon>
    </lineage>
</organism>
<gene>
    <name evidence="2" type="ORF">ACFQ4G_21615</name>
</gene>
<protein>
    <recommendedName>
        <fullName evidence="4">Helicase</fullName>
    </recommendedName>
</protein>
<dbReference type="EMBL" id="JBHTND010000060">
    <property type="protein sequence ID" value="MFD1304159.1"/>
    <property type="molecule type" value="Genomic_DNA"/>
</dbReference>
<evidence type="ECO:0000313" key="2">
    <source>
        <dbReference type="EMBL" id="MFD1304159.1"/>
    </source>
</evidence>
<dbReference type="RefSeq" id="WP_379041084.1">
    <property type="nucleotide sequence ID" value="NZ_JBHTND010000060.1"/>
</dbReference>
<feature type="region of interest" description="Disordered" evidence="1">
    <location>
        <begin position="1"/>
        <end position="53"/>
    </location>
</feature>
<proteinExistence type="predicted"/>
<comment type="caution">
    <text evidence="2">The sequence shown here is derived from an EMBL/GenBank/DDBJ whole genome shotgun (WGS) entry which is preliminary data.</text>
</comment>
<feature type="non-terminal residue" evidence="2">
    <location>
        <position position="1"/>
    </location>
</feature>
<feature type="compositionally biased region" description="Basic and acidic residues" evidence="1">
    <location>
        <begin position="1"/>
        <end position="31"/>
    </location>
</feature>
<evidence type="ECO:0008006" key="4">
    <source>
        <dbReference type="Google" id="ProtNLM"/>
    </source>
</evidence>
<keyword evidence="3" id="KW-1185">Reference proteome</keyword>
<name>A0ABW3X5Q2_9HYPH</name>
<evidence type="ECO:0000313" key="3">
    <source>
        <dbReference type="Proteomes" id="UP001597176"/>
    </source>
</evidence>